<dbReference type="InterPro" id="IPR007282">
    <property type="entry name" value="NOT2/3/5_C"/>
</dbReference>
<dbReference type="InParanoid" id="G0R0U1"/>
<evidence type="ECO:0000256" key="2">
    <source>
        <dbReference type="ARBA" id="ARBA00023015"/>
    </source>
</evidence>
<proteinExistence type="inferred from homology"/>
<evidence type="ECO:0000256" key="1">
    <source>
        <dbReference type="ARBA" id="ARBA00007682"/>
    </source>
</evidence>
<dbReference type="GO" id="GO:0030015">
    <property type="term" value="C:CCR4-NOT core complex"/>
    <property type="evidence" value="ECO:0007669"/>
    <property type="project" value="InterPro"/>
</dbReference>
<dbReference type="Pfam" id="PF04153">
    <property type="entry name" value="NOT2_3_5_C"/>
    <property type="match status" value="1"/>
</dbReference>
<dbReference type="GeneID" id="14904989"/>
<dbReference type="AlphaFoldDB" id="G0R0U1"/>
<feature type="domain" description="NOT2/NOT3/NOT5 C-terminal" evidence="4">
    <location>
        <begin position="65"/>
        <end position="130"/>
    </location>
</feature>
<reference evidence="5 6" key="1">
    <citation type="submission" date="2011-07" db="EMBL/GenBank/DDBJ databases">
        <authorList>
            <person name="Coyne R."/>
            <person name="Brami D."/>
            <person name="Johnson J."/>
            <person name="Hostetler J."/>
            <person name="Hannick L."/>
            <person name="Clark T."/>
            <person name="Cassidy-Hanley D."/>
            <person name="Inman J."/>
        </authorList>
    </citation>
    <scope>NUCLEOTIDE SEQUENCE [LARGE SCALE GENOMIC DNA]</scope>
    <source>
        <strain evidence="5 6">G5</strain>
    </source>
</reference>
<dbReference type="eggNOG" id="KOG2151">
    <property type="taxonomic scope" value="Eukaryota"/>
</dbReference>
<dbReference type="RefSeq" id="XP_004030137.1">
    <property type="nucleotide sequence ID" value="XM_004030089.1"/>
</dbReference>
<accession>G0R0U1</accession>
<dbReference type="Gene3D" id="2.30.30.1020">
    <property type="entry name" value="CCR4-NOT complex subunit 2/3/5, C-terminal domain"/>
    <property type="match status" value="1"/>
</dbReference>
<evidence type="ECO:0000259" key="4">
    <source>
        <dbReference type="Pfam" id="PF04153"/>
    </source>
</evidence>
<keyword evidence="3" id="KW-0804">Transcription</keyword>
<comment type="similarity">
    <text evidence="1">Belongs to the CNOT2/3/5 family.</text>
</comment>
<keyword evidence="6" id="KW-1185">Reference proteome</keyword>
<evidence type="ECO:0000313" key="6">
    <source>
        <dbReference type="Proteomes" id="UP000008983"/>
    </source>
</evidence>
<organism evidence="5 6">
    <name type="scientific">Ichthyophthirius multifiliis</name>
    <name type="common">White spot disease agent</name>
    <name type="synonym">Ich</name>
    <dbReference type="NCBI Taxonomy" id="5932"/>
    <lineage>
        <taxon>Eukaryota</taxon>
        <taxon>Sar</taxon>
        <taxon>Alveolata</taxon>
        <taxon>Ciliophora</taxon>
        <taxon>Intramacronucleata</taxon>
        <taxon>Oligohymenophorea</taxon>
        <taxon>Hymenostomatida</taxon>
        <taxon>Ophryoglenina</taxon>
        <taxon>Ichthyophthirius</taxon>
    </lineage>
</organism>
<dbReference type="STRING" id="857967.G0R0U1"/>
<evidence type="ECO:0000313" key="5">
    <source>
        <dbReference type="EMBL" id="EGR28901.1"/>
    </source>
</evidence>
<keyword evidence="2" id="KW-0805">Transcription regulation</keyword>
<dbReference type="GO" id="GO:0006355">
    <property type="term" value="P:regulation of DNA-templated transcription"/>
    <property type="evidence" value="ECO:0007669"/>
    <property type="project" value="InterPro"/>
</dbReference>
<sequence length="175" mass="20587">MGQVNSQMMQKQAIEINDSLKKKFSLKNKIEELIQVPPEMQIFVFGIDIPNIGISNLSQDQQIHPTFGSPFAENPTIKVDSMNYEIPTCYTKPAQSSNEQLFKKFPDETLLYIFYNVPEEYQQLQAVSELFFFKQKLYFILIFFQIQQKLVVQFCFINLDENGKSRKQIKQNYLF</sequence>
<evidence type="ECO:0000256" key="3">
    <source>
        <dbReference type="ARBA" id="ARBA00023163"/>
    </source>
</evidence>
<dbReference type="OrthoDB" id="25391at2759"/>
<name>G0R0U1_ICHMU</name>
<dbReference type="InterPro" id="IPR040168">
    <property type="entry name" value="Not2/3/5"/>
</dbReference>
<gene>
    <name evidence="5" type="ORF">IMG5_166950</name>
</gene>
<dbReference type="EMBL" id="GL984204">
    <property type="protein sequence ID" value="EGR28901.1"/>
    <property type="molecule type" value="Genomic_DNA"/>
</dbReference>
<dbReference type="InterPro" id="IPR038635">
    <property type="entry name" value="CCR4-NOT_su2/3/5_C_sf"/>
</dbReference>
<protein>
    <recommendedName>
        <fullName evidence="4">NOT2/NOT3/NOT5 C-terminal domain-containing protein</fullName>
    </recommendedName>
</protein>
<dbReference type="Proteomes" id="UP000008983">
    <property type="component" value="Unassembled WGS sequence"/>
</dbReference>
<dbReference type="PANTHER" id="PTHR23326">
    <property type="entry name" value="CCR4 NOT-RELATED"/>
    <property type="match status" value="1"/>
</dbReference>